<evidence type="ECO:0000313" key="3">
    <source>
        <dbReference type="Proteomes" id="UP000315234"/>
    </source>
</evidence>
<evidence type="ECO:0000313" key="2">
    <source>
        <dbReference type="EMBL" id="QQU77335.1"/>
    </source>
</evidence>
<dbReference type="EMBL" id="BJLD01000002">
    <property type="protein sequence ID" value="GEA44074.1"/>
    <property type="molecule type" value="Genomic_DNA"/>
</dbReference>
<reference evidence="2 4" key="2">
    <citation type="submission" date="2021-01" db="EMBL/GenBank/DDBJ databases">
        <title>FDA dAtabase for Regulatory Grade micrObial Sequences (FDA-ARGOS): Supporting development and validation of Infectious Disease Dx tests.</title>
        <authorList>
            <person name="Sproer C."/>
            <person name="Gronow S."/>
            <person name="Severitt S."/>
            <person name="Schroder I."/>
            <person name="Tallon L."/>
            <person name="Sadzewicz L."/>
            <person name="Zhao X."/>
            <person name="Boylan J."/>
            <person name="Ott S."/>
            <person name="Bowen H."/>
            <person name="Vavikolanu K."/>
            <person name="Mehta A."/>
            <person name="Aluvathingal J."/>
            <person name="Nadendla S."/>
            <person name="Lowell S."/>
            <person name="Myers T."/>
            <person name="Yan Y."/>
            <person name="Sichtig H."/>
        </authorList>
    </citation>
    <scope>NUCLEOTIDE SEQUENCE [LARGE SCALE GENOMIC DNA]</scope>
    <source>
        <strain evidence="2 4">FDAARGOS_1115</strain>
    </source>
</reference>
<name>A0AAQ1TV79_CORST</name>
<dbReference type="Proteomes" id="UP000595757">
    <property type="component" value="Chromosome"/>
</dbReference>
<organism evidence="1 3">
    <name type="scientific">Corynebacterium striatum</name>
    <dbReference type="NCBI Taxonomy" id="43770"/>
    <lineage>
        <taxon>Bacteria</taxon>
        <taxon>Bacillati</taxon>
        <taxon>Actinomycetota</taxon>
        <taxon>Actinomycetes</taxon>
        <taxon>Mycobacteriales</taxon>
        <taxon>Corynebacteriaceae</taxon>
        <taxon>Corynebacterium</taxon>
    </lineage>
</organism>
<dbReference type="AlphaFoldDB" id="A0AAQ1TV79"/>
<protein>
    <submittedName>
        <fullName evidence="1">Uncharacterized protein</fullName>
    </submittedName>
</protein>
<accession>A0AAQ1TV79</accession>
<sequence>MGEKDVVVVFASPKSSRLLRVSSIAQRYEERVQVYQRKLDDILKVFDR</sequence>
<gene>
    <name evidence="1" type="ORF">Cst04h_22440</name>
    <name evidence="2" type="ORF">I6I72_01750</name>
</gene>
<dbReference type="Proteomes" id="UP000315234">
    <property type="component" value="Unassembled WGS sequence"/>
</dbReference>
<keyword evidence="4" id="KW-1185">Reference proteome</keyword>
<proteinExistence type="predicted"/>
<dbReference type="RefSeq" id="WP_005531938.1">
    <property type="nucleotide sequence ID" value="NZ_BJLD01000002.1"/>
</dbReference>
<dbReference type="GeneID" id="72410707"/>
<dbReference type="EMBL" id="CP068158">
    <property type="protein sequence ID" value="QQU77335.1"/>
    <property type="molecule type" value="Genomic_DNA"/>
</dbReference>
<evidence type="ECO:0000313" key="4">
    <source>
        <dbReference type="Proteomes" id="UP000595757"/>
    </source>
</evidence>
<evidence type="ECO:0000313" key="1">
    <source>
        <dbReference type="EMBL" id="GEA44074.1"/>
    </source>
</evidence>
<reference evidence="1 3" key="1">
    <citation type="submission" date="2019-06" db="EMBL/GenBank/DDBJ databases">
        <title>Draft genome sequence of Corynebacterium striatum NBRC 15291.</title>
        <authorList>
            <person name="Miura T."/>
            <person name="Furukawa M."/>
            <person name="Shimamura M."/>
            <person name="Ohyama Y."/>
            <person name="Yamazoe A."/>
            <person name="Kawasaki H."/>
        </authorList>
    </citation>
    <scope>NUCLEOTIDE SEQUENCE [LARGE SCALE GENOMIC DNA]</scope>
    <source>
        <strain evidence="1 3">NBRC 15291</strain>
    </source>
</reference>